<keyword evidence="3" id="KW-0762">Sugar transport</keyword>
<dbReference type="InterPro" id="IPR037185">
    <property type="entry name" value="EmrE-like"/>
</dbReference>
<dbReference type="Pfam" id="PF08449">
    <property type="entry name" value="UAA"/>
    <property type="match status" value="2"/>
</dbReference>
<dbReference type="STRING" id="5627.A0A1C7M628"/>
<evidence type="ECO:0000256" key="1">
    <source>
        <dbReference type="ARBA" id="ARBA00004127"/>
    </source>
</evidence>
<comment type="caution">
    <text evidence="8">The sequence shown here is derived from an EMBL/GenBank/DDBJ whole genome shotgun (WGS) entry which is preliminary data.</text>
</comment>
<sequence length="399" mass="43580">MNTETRHILRDISLSMLVDWAATLTLIFGGCCSNALTLEQLTNEHPQSGSLITFTQFLLVSLYGLPKFVVLSPYPRLKPRQIPILPYFIQVLLFYCISLLNNTAFGYNIPMPVHIIFRSGGLVISMLMGWVLVGRRYNLTQITSVLLVTAGVIFTTLSASGSRGSSSKTSTKSNFVPSTYAIGISILAIALLLSGLLGVIQDRIYARYRRRSPGTGQSTTDKSAAPLEVRNNLPAPWQESMFYLHFLSLPMFFFIREDIGTQFHLLSSGPRIELLSPPTAHGSNSSSFPFRVFIPFGTLSIPAAFLPLIFTSITSLVCVAGVNRLTARVSSLSVTLVLVVRKAVSLIISVILVSAKGRMQADRKATTTMWLGAFLVFAGTLGYSLGAGGGSRKDKLKRE</sequence>
<dbReference type="AlphaFoldDB" id="A0A1C7M628"/>
<feature type="transmembrane region" description="Helical" evidence="7">
    <location>
        <begin position="12"/>
        <end position="36"/>
    </location>
</feature>
<evidence type="ECO:0000256" key="2">
    <source>
        <dbReference type="ARBA" id="ARBA00022448"/>
    </source>
</evidence>
<dbReference type="Proteomes" id="UP000092993">
    <property type="component" value="Unassembled WGS sequence"/>
</dbReference>
<dbReference type="PROSITE" id="PS51257">
    <property type="entry name" value="PROKAR_LIPOPROTEIN"/>
    <property type="match status" value="1"/>
</dbReference>
<dbReference type="OMA" id="NPFTGWH"/>
<dbReference type="GO" id="GO:0005789">
    <property type="term" value="C:endoplasmic reticulum membrane"/>
    <property type="evidence" value="ECO:0007669"/>
    <property type="project" value="TreeGrafter"/>
</dbReference>
<dbReference type="GO" id="GO:0005464">
    <property type="term" value="F:UDP-xylose transmembrane transporter activity"/>
    <property type="evidence" value="ECO:0007669"/>
    <property type="project" value="TreeGrafter"/>
</dbReference>
<dbReference type="SUPFAM" id="SSF103481">
    <property type="entry name" value="Multidrug resistance efflux transporter EmrE"/>
    <property type="match status" value="1"/>
</dbReference>
<evidence type="ECO:0000256" key="4">
    <source>
        <dbReference type="ARBA" id="ARBA00022692"/>
    </source>
</evidence>
<name>A0A1C7M628_GRIFR</name>
<keyword evidence="5 7" id="KW-1133">Transmembrane helix</keyword>
<keyword evidence="2" id="KW-0813">Transport</keyword>
<feature type="transmembrane region" description="Helical" evidence="7">
    <location>
        <begin position="334"/>
        <end position="355"/>
    </location>
</feature>
<feature type="transmembrane region" description="Helical" evidence="7">
    <location>
        <begin position="292"/>
        <end position="322"/>
    </location>
</feature>
<reference evidence="8 9" key="1">
    <citation type="submission" date="2016-03" db="EMBL/GenBank/DDBJ databases">
        <title>Whole genome sequencing of Grifola frondosa 9006-11.</title>
        <authorList>
            <person name="Min B."/>
            <person name="Park H."/>
            <person name="Kim J.-G."/>
            <person name="Cho H."/>
            <person name="Oh Y.-L."/>
            <person name="Kong W.-S."/>
            <person name="Choi I.-G."/>
        </authorList>
    </citation>
    <scope>NUCLEOTIDE SEQUENCE [LARGE SCALE GENOMIC DNA]</scope>
    <source>
        <strain evidence="8 9">9006-11</strain>
    </source>
</reference>
<keyword evidence="6 7" id="KW-0472">Membrane</keyword>
<evidence type="ECO:0000256" key="6">
    <source>
        <dbReference type="ARBA" id="ARBA00023136"/>
    </source>
</evidence>
<protein>
    <submittedName>
        <fullName evidence="8">UDP-N-acetylglucosamine transporter YEA4</fullName>
    </submittedName>
</protein>
<evidence type="ECO:0000256" key="7">
    <source>
        <dbReference type="SAM" id="Phobius"/>
    </source>
</evidence>
<dbReference type="InterPro" id="IPR013657">
    <property type="entry name" value="SCL35B1-4/HUT1"/>
</dbReference>
<comment type="subcellular location">
    <subcellularLocation>
        <location evidence="1">Endomembrane system</location>
        <topology evidence="1">Multi-pass membrane protein</topology>
    </subcellularLocation>
</comment>
<feature type="transmembrane region" description="Helical" evidence="7">
    <location>
        <begin position="87"/>
        <end position="109"/>
    </location>
</feature>
<feature type="transmembrane region" description="Helical" evidence="7">
    <location>
        <begin position="367"/>
        <end position="388"/>
    </location>
</feature>
<dbReference type="PANTHER" id="PTHR10778">
    <property type="entry name" value="SOLUTE CARRIER FAMILY 35 MEMBER B"/>
    <property type="match status" value="1"/>
</dbReference>
<keyword evidence="9" id="KW-1185">Reference proteome</keyword>
<proteinExistence type="predicted"/>
<evidence type="ECO:0000256" key="3">
    <source>
        <dbReference type="ARBA" id="ARBA00022597"/>
    </source>
</evidence>
<keyword evidence="4 7" id="KW-0812">Transmembrane</keyword>
<dbReference type="EMBL" id="LUGG01000010">
    <property type="protein sequence ID" value="OBZ71846.1"/>
    <property type="molecule type" value="Genomic_DNA"/>
</dbReference>
<organism evidence="8 9">
    <name type="scientific">Grifola frondosa</name>
    <name type="common">Maitake</name>
    <name type="synonym">Polyporus frondosus</name>
    <dbReference type="NCBI Taxonomy" id="5627"/>
    <lineage>
        <taxon>Eukaryota</taxon>
        <taxon>Fungi</taxon>
        <taxon>Dikarya</taxon>
        <taxon>Basidiomycota</taxon>
        <taxon>Agaricomycotina</taxon>
        <taxon>Agaricomycetes</taxon>
        <taxon>Polyporales</taxon>
        <taxon>Grifolaceae</taxon>
        <taxon>Grifola</taxon>
    </lineage>
</organism>
<gene>
    <name evidence="8" type="primary">YEA4_1</name>
    <name evidence="8" type="ORF">A0H81_08100</name>
</gene>
<dbReference type="GO" id="GO:0005462">
    <property type="term" value="F:UDP-N-acetylglucosamine transmembrane transporter activity"/>
    <property type="evidence" value="ECO:0007669"/>
    <property type="project" value="TreeGrafter"/>
</dbReference>
<feature type="transmembrane region" description="Helical" evidence="7">
    <location>
        <begin position="115"/>
        <end position="133"/>
    </location>
</feature>
<feature type="transmembrane region" description="Helical" evidence="7">
    <location>
        <begin position="142"/>
        <end position="160"/>
    </location>
</feature>
<evidence type="ECO:0000313" key="9">
    <source>
        <dbReference type="Proteomes" id="UP000092993"/>
    </source>
</evidence>
<feature type="transmembrane region" description="Helical" evidence="7">
    <location>
        <begin position="180"/>
        <end position="200"/>
    </location>
</feature>
<dbReference type="PANTHER" id="PTHR10778:SF4">
    <property type="entry name" value="NUCLEOTIDE SUGAR TRANSPORTER SLC35B4"/>
    <property type="match status" value="1"/>
</dbReference>
<evidence type="ECO:0000313" key="8">
    <source>
        <dbReference type="EMBL" id="OBZ71846.1"/>
    </source>
</evidence>
<feature type="transmembrane region" description="Helical" evidence="7">
    <location>
        <begin position="48"/>
        <end position="66"/>
    </location>
</feature>
<accession>A0A1C7M628</accession>
<dbReference type="GO" id="GO:0000139">
    <property type="term" value="C:Golgi membrane"/>
    <property type="evidence" value="ECO:0007669"/>
    <property type="project" value="TreeGrafter"/>
</dbReference>
<dbReference type="OrthoDB" id="999962at2759"/>
<evidence type="ECO:0000256" key="5">
    <source>
        <dbReference type="ARBA" id="ARBA00022989"/>
    </source>
</evidence>